<evidence type="ECO:0000256" key="2">
    <source>
        <dbReference type="SAM" id="MobiDB-lite"/>
    </source>
</evidence>
<evidence type="ECO:0000313" key="3">
    <source>
        <dbReference type="EMBL" id="KIY74447.1"/>
    </source>
</evidence>
<dbReference type="EMBL" id="KN880431">
    <property type="protein sequence ID" value="KIY74447.1"/>
    <property type="molecule type" value="Genomic_DNA"/>
</dbReference>
<feature type="compositionally biased region" description="Low complexity" evidence="2">
    <location>
        <begin position="66"/>
        <end position="94"/>
    </location>
</feature>
<evidence type="ECO:0000313" key="4">
    <source>
        <dbReference type="Proteomes" id="UP000054007"/>
    </source>
</evidence>
<name>A0A0D7BVI7_9AGAR</name>
<dbReference type="AlphaFoldDB" id="A0A0D7BVI7"/>
<feature type="region of interest" description="Disordered" evidence="2">
    <location>
        <begin position="66"/>
        <end position="143"/>
    </location>
</feature>
<evidence type="ECO:0000256" key="1">
    <source>
        <dbReference type="SAM" id="Coils"/>
    </source>
</evidence>
<dbReference type="Proteomes" id="UP000054007">
    <property type="component" value="Unassembled WGS sequence"/>
</dbReference>
<protein>
    <submittedName>
        <fullName evidence="3">Uncharacterized protein</fullName>
    </submittedName>
</protein>
<reference evidence="3 4" key="1">
    <citation type="journal article" date="2015" name="Fungal Genet. Biol.">
        <title>Evolution of novel wood decay mechanisms in Agaricales revealed by the genome sequences of Fistulina hepatica and Cylindrobasidium torrendii.</title>
        <authorList>
            <person name="Floudas D."/>
            <person name="Held B.W."/>
            <person name="Riley R."/>
            <person name="Nagy L.G."/>
            <person name="Koehler G."/>
            <person name="Ransdell A.S."/>
            <person name="Younus H."/>
            <person name="Chow J."/>
            <person name="Chiniquy J."/>
            <person name="Lipzen A."/>
            <person name="Tritt A."/>
            <person name="Sun H."/>
            <person name="Haridas S."/>
            <person name="LaButti K."/>
            <person name="Ohm R.A."/>
            <person name="Kues U."/>
            <person name="Blanchette R.A."/>
            <person name="Grigoriev I.V."/>
            <person name="Minto R.E."/>
            <person name="Hibbett D.S."/>
        </authorList>
    </citation>
    <scope>NUCLEOTIDE SEQUENCE [LARGE SCALE GENOMIC DNA]</scope>
    <source>
        <strain evidence="3 4">FP15055 ss-10</strain>
    </source>
</reference>
<sequence>MQPNETPGASPLKRARTDNVPTTPSGRPSKRSKRDPATPQKWEAQIAQAIAKAREKELREAFVATAPVASTSSEAPSSSQASAGLSQSSSAPAGVLDTIDEDEQADFWSGTSSPKVEGPSRNADIFATHAEHLASQNEVSNMLREPSLVPKHEEQEEPPQELHHDVTHLSAESEDVLNGVTDAIHKHIQTLERRQAALRRSAQIKDIRIRELEAENRQLRDRQEELNDQIKTMNDTIKIHQQVIKRSYMKPRAGNTAPH</sequence>
<feature type="region of interest" description="Disordered" evidence="2">
    <location>
        <begin position="1"/>
        <end position="51"/>
    </location>
</feature>
<gene>
    <name evidence="3" type="ORF">CYLTODRAFT_484756</name>
</gene>
<organism evidence="3 4">
    <name type="scientific">Cylindrobasidium torrendii FP15055 ss-10</name>
    <dbReference type="NCBI Taxonomy" id="1314674"/>
    <lineage>
        <taxon>Eukaryota</taxon>
        <taxon>Fungi</taxon>
        <taxon>Dikarya</taxon>
        <taxon>Basidiomycota</taxon>
        <taxon>Agaricomycotina</taxon>
        <taxon>Agaricomycetes</taxon>
        <taxon>Agaricomycetidae</taxon>
        <taxon>Agaricales</taxon>
        <taxon>Marasmiineae</taxon>
        <taxon>Physalacriaceae</taxon>
        <taxon>Cylindrobasidium</taxon>
    </lineage>
</organism>
<keyword evidence="1" id="KW-0175">Coiled coil</keyword>
<proteinExistence type="predicted"/>
<feature type="coiled-coil region" evidence="1">
    <location>
        <begin position="202"/>
        <end position="236"/>
    </location>
</feature>
<accession>A0A0D7BVI7</accession>
<keyword evidence="4" id="KW-1185">Reference proteome</keyword>